<dbReference type="PRINTS" id="PR01576">
    <property type="entry name" value="PDEFORMYLASE"/>
</dbReference>
<name>A0A9D1N592_9FIRM</name>
<reference evidence="4" key="2">
    <citation type="journal article" date="2021" name="PeerJ">
        <title>Extensive microbial diversity within the chicken gut microbiome revealed by metagenomics and culture.</title>
        <authorList>
            <person name="Gilroy R."/>
            <person name="Ravi A."/>
            <person name="Getino M."/>
            <person name="Pursley I."/>
            <person name="Horton D.L."/>
            <person name="Alikhan N.F."/>
            <person name="Baker D."/>
            <person name="Gharbi K."/>
            <person name="Hall N."/>
            <person name="Watson M."/>
            <person name="Adriaenssens E.M."/>
            <person name="Foster-Nyarko E."/>
            <person name="Jarju S."/>
            <person name="Secka A."/>
            <person name="Antonio M."/>
            <person name="Oren A."/>
            <person name="Chaudhuri R.R."/>
            <person name="La Ragione R."/>
            <person name="Hildebrand F."/>
            <person name="Pallen M.J."/>
        </authorList>
    </citation>
    <scope>NUCLEOTIDE SEQUENCE</scope>
    <source>
        <strain evidence="4">ChiGjej2B2-16831</strain>
    </source>
</reference>
<feature type="binding site" evidence="3">
    <location>
        <position position="130"/>
    </location>
    <ligand>
        <name>Fe cation</name>
        <dbReference type="ChEBI" id="CHEBI:24875"/>
    </ligand>
</feature>
<evidence type="ECO:0000313" key="4">
    <source>
        <dbReference type="EMBL" id="HIU94984.1"/>
    </source>
</evidence>
<dbReference type="PANTHER" id="PTHR10458">
    <property type="entry name" value="PEPTIDE DEFORMYLASE"/>
    <property type="match status" value="1"/>
</dbReference>
<dbReference type="GO" id="GO:0042586">
    <property type="term" value="F:peptide deformylase activity"/>
    <property type="evidence" value="ECO:0007669"/>
    <property type="project" value="UniProtKB-UniRule"/>
</dbReference>
<protein>
    <recommendedName>
        <fullName evidence="3">Peptide deformylase</fullName>
        <shortName evidence="3">PDF</shortName>
        <ecNumber evidence="3">3.5.1.88</ecNumber>
    </recommendedName>
    <alternativeName>
        <fullName evidence="3">Polypeptide deformylase</fullName>
    </alternativeName>
</protein>
<keyword evidence="3" id="KW-0479">Metal-binding</keyword>
<dbReference type="InterPro" id="IPR023635">
    <property type="entry name" value="Peptide_deformylase"/>
</dbReference>
<dbReference type="GO" id="GO:0006412">
    <property type="term" value="P:translation"/>
    <property type="evidence" value="ECO:0007669"/>
    <property type="project" value="UniProtKB-UniRule"/>
</dbReference>
<accession>A0A9D1N592</accession>
<dbReference type="SUPFAM" id="SSF56420">
    <property type="entry name" value="Peptide deformylase"/>
    <property type="match status" value="1"/>
</dbReference>
<evidence type="ECO:0000256" key="1">
    <source>
        <dbReference type="ARBA" id="ARBA00010759"/>
    </source>
</evidence>
<dbReference type="PIRSF" id="PIRSF004749">
    <property type="entry name" value="Pep_def"/>
    <property type="match status" value="1"/>
</dbReference>
<evidence type="ECO:0000313" key="5">
    <source>
        <dbReference type="Proteomes" id="UP000824128"/>
    </source>
</evidence>
<dbReference type="AlphaFoldDB" id="A0A9D1N592"/>
<organism evidence="4 5">
    <name type="scientific">Candidatus Aphodomorpha intestinavium</name>
    <dbReference type="NCBI Taxonomy" id="2840672"/>
    <lineage>
        <taxon>Bacteria</taxon>
        <taxon>Bacillati</taxon>
        <taxon>Bacillota</taxon>
        <taxon>Clostridia</taxon>
        <taxon>Eubacteriales</taxon>
        <taxon>Candidatus Aphodomorpha</taxon>
    </lineage>
</organism>
<dbReference type="PANTHER" id="PTHR10458:SF22">
    <property type="entry name" value="PEPTIDE DEFORMYLASE"/>
    <property type="match status" value="1"/>
</dbReference>
<feature type="binding site" evidence="3">
    <location>
        <position position="88"/>
    </location>
    <ligand>
        <name>Fe cation</name>
        <dbReference type="ChEBI" id="CHEBI:24875"/>
    </ligand>
</feature>
<comment type="cofactor">
    <cofactor evidence="3">
        <name>Fe(2+)</name>
        <dbReference type="ChEBI" id="CHEBI:29033"/>
    </cofactor>
    <text evidence="3">Binds 1 Fe(2+) ion.</text>
</comment>
<keyword evidence="3" id="KW-0648">Protein biosynthesis</keyword>
<comment type="caution">
    <text evidence="4">The sequence shown here is derived from an EMBL/GenBank/DDBJ whole genome shotgun (WGS) entry which is preliminary data.</text>
</comment>
<reference evidence="4" key="1">
    <citation type="submission" date="2020-10" db="EMBL/GenBank/DDBJ databases">
        <authorList>
            <person name="Gilroy R."/>
        </authorList>
    </citation>
    <scope>NUCLEOTIDE SEQUENCE</scope>
    <source>
        <strain evidence="4">ChiGjej2B2-16831</strain>
    </source>
</reference>
<dbReference type="NCBIfam" id="NF001159">
    <property type="entry name" value="PRK00150.1-3"/>
    <property type="match status" value="1"/>
</dbReference>
<comment type="similarity">
    <text evidence="1 3">Belongs to the polypeptide deformylase family.</text>
</comment>
<comment type="catalytic activity">
    <reaction evidence="3">
        <text>N-terminal N-formyl-L-methionyl-[peptide] + H2O = N-terminal L-methionyl-[peptide] + formate</text>
        <dbReference type="Rhea" id="RHEA:24420"/>
        <dbReference type="Rhea" id="RHEA-COMP:10639"/>
        <dbReference type="Rhea" id="RHEA-COMP:10640"/>
        <dbReference type="ChEBI" id="CHEBI:15377"/>
        <dbReference type="ChEBI" id="CHEBI:15740"/>
        <dbReference type="ChEBI" id="CHEBI:49298"/>
        <dbReference type="ChEBI" id="CHEBI:64731"/>
        <dbReference type="EC" id="3.5.1.88"/>
    </reaction>
</comment>
<dbReference type="EMBL" id="DVNZ01000237">
    <property type="protein sequence ID" value="HIU94984.1"/>
    <property type="molecule type" value="Genomic_DNA"/>
</dbReference>
<dbReference type="Gene3D" id="3.90.45.10">
    <property type="entry name" value="Peptide deformylase"/>
    <property type="match status" value="1"/>
</dbReference>
<feature type="binding site" evidence="3">
    <location>
        <position position="134"/>
    </location>
    <ligand>
        <name>Fe cation</name>
        <dbReference type="ChEBI" id="CHEBI:24875"/>
    </ligand>
</feature>
<dbReference type="EC" id="3.5.1.88" evidence="3"/>
<dbReference type="Proteomes" id="UP000824128">
    <property type="component" value="Unassembled WGS sequence"/>
</dbReference>
<evidence type="ECO:0000256" key="3">
    <source>
        <dbReference type="HAMAP-Rule" id="MF_00163"/>
    </source>
</evidence>
<sequence length="159" mass="17648">MALRTIRTGDDPCLTKACRPVERFDGRLKELLDDMFETMYHADGVGLAAPQVGVLRRAVVIDVGEGPVELINPRITHSEGVQGDLEGCLSFPGQSGYVERAMRVKVEGYDRYGTLRSYEAEGLFARAVQHELDHLDGLTFLRLRKEPPEGFAQQTDGRG</sequence>
<dbReference type="Pfam" id="PF01327">
    <property type="entry name" value="Pep_deformylase"/>
    <property type="match status" value="1"/>
</dbReference>
<gene>
    <name evidence="3 4" type="primary">def</name>
    <name evidence="4" type="ORF">IAD24_07505</name>
</gene>
<comment type="function">
    <text evidence="3">Removes the formyl group from the N-terminal Met of newly synthesized proteins. Requires at least a dipeptide for an efficient rate of reaction. N-terminal L-methionine is a prerequisite for activity but the enzyme has broad specificity at other positions.</text>
</comment>
<dbReference type="HAMAP" id="MF_00163">
    <property type="entry name" value="Pep_deformylase"/>
    <property type="match status" value="1"/>
</dbReference>
<keyword evidence="3 4" id="KW-0378">Hydrolase</keyword>
<evidence type="ECO:0000256" key="2">
    <source>
        <dbReference type="ARBA" id="ARBA00023004"/>
    </source>
</evidence>
<dbReference type="NCBIfam" id="TIGR00079">
    <property type="entry name" value="pept_deformyl"/>
    <property type="match status" value="1"/>
</dbReference>
<keyword evidence="2 3" id="KW-0408">Iron</keyword>
<feature type="active site" evidence="3">
    <location>
        <position position="131"/>
    </location>
</feature>
<dbReference type="CDD" id="cd00487">
    <property type="entry name" value="Pep_deformylase"/>
    <property type="match status" value="1"/>
</dbReference>
<dbReference type="GO" id="GO:0046872">
    <property type="term" value="F:metal ion binding"/>
    <property type="evidence" value="ECO:0007669"/>
    <property type="project" value="UniProtKB-KW"/>
</dbReference>
<proteinExistence type="inferred from homology"/>
<dbReference type="InterPro" id="IPR036821">
    <property type="entry name" value="Peptide_deformylase_sf"/>
</dbReference>